<protein>
    <submittedName>
        <fullName evidence="2">Gamma-glutamyltranspeptidase</fullName>
        <ecNumber evidence="2">2.3.2.2</ecNumber>
    </submittedName>
</protein>
<organism evidence="2">
    <name type="scientific">uncultured Chloroflexia bacterium</name>
    <dbReference type="NCBI Taxonomy" id="1672391"/>
    <lineage>
        <taxon>Bacteria</taxon>
        <taxon>Bacillati</taxon>
        <taxon>Chloroflexota</taxon>
        <taxon>Chloroflexia</taxon>
        <taxon>environmental samples</taxon>
    </lineage>
</organism>
<dbReference type="InterPro" id="IPR029055">
    <property type="entry name" value="Ntn_hydrolases_N"/>
</dbReference>
<feature type="non-terminal residue" evidence="2">
    <location>
        <position position="1"/>
    </location>
</feature>
<dbReference type="Gene3D" id="3.60.20.40">
    <property type="match status" value="1"/>
</dbReference>
<keyword evidence="2" id="KW-0808">Transferase</keyword>
<evidence type="ECO:0000256" key="1">
    <source>
        <dbReference type="SAM" id="MobiDB-lite"/>
    </source>
</evidence>
<gene>
    <name evidence="2" type="ORF">AVDCRST_MAG93-7402</name>
</gene>
<sequence length="67" mass="6803">SPNALVVETGIPQSVRGELSALGHNVRVDEIGLGNAHGLTIEYDSVGRPSRFTGGSDPRGVGAAAGY</sequence>
<name>A0A6J4MFB4_9CHLR</name>
<feature type="region of interest" description="Disordered" evidence="1">
    <location>
        <begin position="47"/>
        <end position="67"/>
    </location>
</feature>
<dbReference type="GO" id="GO:0103068">
    <property type="term" value="F:leukotriene C4 gamma-glutamyl transferase activity"/>
    <property type="evidence" value="ECO:0007669"/>
    <property type="project" value="UniProtKB-EC"/>
</dbReference>
<dbReference type="InterPro" id="IPR043137">
    <property type="entry name" value="GGT_ssub_C"/>
</dbReference>
<accession>A0A6J4MFB4</accession>
<dbReference type="EC" id="2.3.2.2" evidence="2"/>
<dbReference type="SUPFAM" id="SSF56235">
    <property type="entry name" value="N-terminal nucleophile aminohydrolases (Ntn hydrolases)"/>
    <property type="match status" value="1"/>
</dbReference>
<dbReference type="AlphaFoldDB" id="A0A6J4MFB4"/>
<dbReference type="EMBL" id="CADCTR010002500">
    <property type="protein sequence ID" value="CAA9356863.1"/>
    <property type="molecule type" value="Genomic_DNA"/>
</dbReference>
<keyword evidence="2" id="KW-0012">Acyltransferase</keyword>
<reference evidence="2" key="1">
    <citation type="submission" date="2020-02" db="EMBL/GenBank/DDBJ databases">
        <authorList>
            <person name="Meier V. D."/>
        </authorList>
    </citation>
    <scope>NUCLEOTIDE SEQUENCE</scope>
    <source>
        <strain evidence="2">AVDCRST_MAG93</strain>
    </source>
</reference>
<proteinExistence type="predicted"/>
<evidence type="ECO:0000313" key="2">
    <source>
        <dbReference type="EMBL" id="CAA9356863.1"/>
    </source>
</evidence>